<dbReference type="PANTHER" id="PTHR21373:SF0">
    <property type="entry name" value="N-ALPHA-ACETYLTRANSFERASE 35, NATC AUXILIARY SUBUNIT"/>
    <property type="match status" value="1"/>
</dbReference>
<dbReference type="GO" id="GO:0031417">
    <property type="term" value="C:NatC complex"/>
    <property type="evidence" value="ECO:0007669"/>
    <property type="project" value="InterPro"/>
</dbReference>
<evidence type="ECO:0000313" key="7">
    <source>
        <dbReference type="EMBL" id="KAF2243478.1"/>
    </source>
</evidence>
<sequence>MAEPSLRHDTRSTQDPNEIAPYDGAGASNNVSKSSSAHEKPVSLPLRQASKQPVTPQTRIHDITEKFTSACNTLDVGQLVKDEYFTLFESIGAIEIMDPKMDSGFLQPGETLEDDYDPLTPLLPEELIGIMDQLLCYEMAWHTGYPLSQTLFTSVYIDRLLWPEPKAFEQAQFYHGTFPNDTRPGTLLEVLRAYCLALIKGCDFVIAKITGRDYFEEEDFCTHTYNRVLLVHVPVDVFLRELDAAVEMIEETDVEINDGLRSAIIARLQFRKDFLLALDLDCPLDSLSNYWPPVLKHIAAITSTHQLGKTVPGSFSTKIQRRLASTVPPRPIVELDFKDAFEKLKQLCIDCEEATGFTNLPLDPLEYQSFLWTFASRSPTPLPYSRSYLSTILFHPDILNTSISLPLADVKSLVFPSSLILDPVNWTMSPPRNNLLPKPPRLQFALLIDEFVERTGQPYLDLWVALGQNRCRLRRMLTHVITSWDLLQEDATLVDADLMSAAHELGMSDDLDSPLSTWVYIKKLWMIEKVVLLGFEQDIYLPDEFAGMYYFLSLIAGKRKDALLVCVKHVKERTMQLLKANKYQDAEEVRDMGFYVDSEHKYAIGASEFSKALHHFYTILLYLRLVPSPHRPFSTEALRYELRMKPFLSLHPPEVPPFAAFQTALKPYGPYSTPNSSFYANLRTPDSPLWTDLDASLKAAKDAFARVKKHGAKKSKAGGVEQAWNKEVQGMLASCIALGVAVAGVKAAVKEGGDGAGKEVGVRVEIPAAGMGKRYAEGWVVGKVVKD</sequence>
<organism evidence="7 8">
    <name type="scientific">Trematosphaeria pertusa</name>
    <dbReference type="NCBI Taxonomy" id="390896"/>
    <lineage>
        <taxon>Eukaryota</taxon>
        <taxon>Fungi</taxon>
        <taxon>Dikarya</taxon>
        <taxon>Ascomycota</taxon>
        <taxon>Pezizomycotina</taxon>
        <taxon>Dothideomycetes</taxon>
        <taxon>Pleosporomycetidae</taxon>
        <taxon>Pleosporales</taxon>
        <taxon>Massarineae</taxon>
        <taxon>Trematosphaeriaceae</taxon>
        <taxon>Trematosphaeria</taxon>
    </lineage>
</organism>
<feature type="domain" description="NAA35-like TPR repeats" evidence="6">
    <location>
        <begin position="369"/>
        <end position="745"/>
    </location>
</feature>
<proteinExistence type="inferred from homology"/>
<dbReference type="RefSeq" id="XP_033678482.1">
    <property type="nucleotide sequence ID" value="XM_033831700.1"/>
</dbReference>
<reference evidence="7" key="1">
    <citation type="journal article" date="2020" name="Stud. Mycol.">
        <title>101 Dothideomycetes genomes: a test case for predicting lifestyles and emergence of pathogens.</title>
        <authorList>
            <person name="Haridas S."/>
            <person name="Albert R."/>
            <person name="Binder M."/>
            <person name="Bloem J."/>
            <person name="Labutti K."/>
            <person name="Salamov A."/>
            <person name="Andreopoulos B."/>
            <person name="Baker S."/>
            <person name="Barry K."/>
            <person name="Bills G."/>
            <person name="Bluhm B."/>
            <person name="Cannon C."/>
            <person name="Castanera R."/>
            <person name="Culley D."/>
            <person name="Daum C."/>
            <person name="Ezra D."/>
            <person name="Gonzalez J."/>
            <person name="Henrissat B."/>
            <person name="Kuo A."/>
            <person name="Liang C."/>
            <person name="Lipzen A."/>
            <person name="Lutzoni F."/>
            <person name="Magnuson J."/>
            <person name="Mondo S."/>
            <person name="Nolan M."/>
            <person name="Ohm R."/>
            <person name="Pangilinan J."/>
            <person name="Park H.-J."/>
            <person name="Ramirez L."/>
            <person name="Alfaro M."/>
            <person name="Sun H."/>
            <person name="Tritt A."/>
            <person name="Yoshinaga Y."/>
            <person name="Zwiers L.-H."/>
            <person name="Turgeon B."/>
            <person name="Goodwin S."/>
            <person name="Spatafora J."/>
            <person name="Crous P."/>
            <person name="Grigoriev I."/>
        </authorList>
    </citation>
    <scope>NUCLEOTIDE SEQUENCE</scope>
    <source>
        <strain evidence="7">CBS 122368</strain>
    </source>
</reference>
<comment type="similarity">
    <text evidence="2">Belongs to the MAK10 family.</text>
</comment>
<name>A0A6A6I0E9_9PLEO</name>
<keyword evidence="8" id="KW-1185">Reference proteome</keyword>
<keyword evidence="3" id="KW-0963">Cytoplasm</keyword>
<evidence type="ECO:0000256" key="3">
    <source>
        <dbReference type="ARBA" id="ARBA00022490"/>
    </source>
</evidence>
<dbReference type="InterPro" id="IPR007244">
    <property type="entry name" value="Naa35_N"/>
</dbReference>
<evidence type="ECO:0000259" key="5">
    <source>
        <dbReference type="Pfam" id="PF04112"/>
    </source>
</evidence>
<dbReference type="InterPro" id="IPR057982">
    <property type="entry name" value="TPR_NAA35"/>
</dbReference>
<dbReference type="GeneID" id="54585030"/>
<dbReference type="Pfam" id="PF04112">
    <property type="entry name" value="Mak10"/>
    <property type="match status" value="1"/>
</dbReference>
<feature type="region of interest" description="Disordered" evidence="4">
    <location>
        <begin position="1"/>
        <end position="56"/>
    </location>
</feature>
<dbReference type="InterPro" id="IPR057983">
    <property type="entry name" value="NAA35-like_N"/>
</dbReference>
<dbReference type="EMBL" id="ML987205">
    <property type="protein sequence ID" value="KAF2243478.1"/>
    <property type="molecule type" value="Genomic_DNA"/>
</dbReference>
<dbReference type="Pfam" id="PF25789">
    <property type="entry name" value="TPR_NAA35"/>
    <property type="match status" value="1"/>
</dbReference>
<feature type="domain" description="NAA35-like N-terminal" evidence="5">
    <location>
        <begin position="77"/>
        <end position="237"/>
    </location>
</feature>
<evidence type="ECO:0000313" key="8">
    <source>
        <dbReference type="Proteomes" id="UP000800094"/>
    </source>
</evidence>
<gene>
    <name evidence="7" type="ORF">BU26DRAFT_543563</name>
</gene>
<evidence type="ECO:0000259" key="6">
    <source>
        <dbReference type="Pfam" id="PF25789"/>
    </source>
</evidence>
<dbReference type="PANTHER" id="PTHR21373">
    <property type="entry name" value="GLUCOSE REPRESSIBLE PROTEIN MAK10"/>
    <property type="match status" value="1"/>
</dbReference>
<evidence type="ECO:0000256" key="4">
    <source>
        <dbReference type="SAM" id="MobiDB-lite"/>
    </source>
</evidence>
<dbReference type="AlphaFoldDB" id="A0A6A6I0E9"/>
<protein>
    <submittedName>
        <fullName evidence="7">Amino-acid N-acetyltransferas-like protein subunit Mak10</fullName>
    </submittedName>
</protein>
<comment type="subcellular location">
    <subcellularLocation>
        <location evidence="1">Cytoplasm</location>
    </subcellularLocation>
</comment>
<dbReference type="Proteomes" id="UP000800094">
    <property type="component" value="Unassembled WGS sequence"/>
</dbReference>
<dbReference type="OrthoDB" id="269405at2759"/>
<evidence type="ECO:0000256" key="2">
    <source>
        <dbReference type="ARBA" id="ARBA00006289"/>
    </source>
</evidence>
<accession>A0A6A6I0E9</accession>
<feature type="compositionally biased region" description="Basic and acidic residues" evidence="4">
    <location>
        <begin position="1"/>
        <end position="12"/>
    </location>
</feature>
<evidence type="ECO:0000256" key="1">
    <source>
        <dbReference type="ARBA" id="ARBA00004496"/>
    </source>
</evidence>